<dbReference type="InterPro" id="IPR009061">
    <property type="entry name" value="DNA-bd_dom_put_sf"/>
</dbReference>
<keyword evidence="4" id="KW-1185">Reference proteome</keyword>
<evidence type="ECO:0000256" key="1">
    <source>
        <dbReference type="ARBA" id="ARBA00023125"/>
    </source>
</evidence>
<proteinExistence type="predicted"/>
<dbReference type="Pfam" id="PF13411">
    <property type="entry name" value="MerR_1"/>
    <property type="match status" value="1"/>
</dbReference>
<dbReference type="PROSITE" id="PS50937">
    <property type="entry name" value="HTH_MERR_2"/>
    <property type="match status" value="1"/>
</dbReference>
<dbReference type="CDD" id="cd01282">
    <property type="entry name" value="HTH_MerR-like_sg3"/>
    <property type="match status" value="1"/>
</dbReference>
<keyword evidence="1" id="KW-0238">DNA-binding</keyword>
<dbReference type="InterPro" id="IPR047057">
    <property type="entry name" value="MerR_fam"/>
</dbReference>
<dbReference type="Gene3D" id="1.10.1660.10">
    <property type="match status" value="1"/>
</dbReference>
<protein>
    <submittedName>
        <fullName evidence="3">MerR family transcriptional regulator</fullName>
    </submittedName>
</protein>
<dbReference type="PRINTS" id="PR00040">
    <property type="entry name" value="HTHMERR"/>
</dbReference>
<dbReference type="PANTHER" id="PTHR30204:SF97">
    <property type="entry name" value="MERR FAMILY REGULATORY PROTEIN"/>
    <property type="match status" value="1"/>
</dbReference>
<sequence length="115" mass="12649">MKIGDLAAATGASARSLRYYEEQGLLASTRTAGGQRVYPENAVERVRLIQSLLAAGLNSATILDVLPCISDESLRTPWLAGRLRSELERVETQIDSLHRTRDILAGLVERYRVPA</sequence>
<dbReference type="EMBL" id="JBIAZU010000008">
    <property type="protein sequence ID" value="MFF5295937.1"/>
    <property type="molecule type" value="Genomic_DNA"/>
</dbReference>
<feature type="domain" description="HTH merR-type" evidence="2">
    <location>
        <begin position="1"/>
        <end position="68"/>
    </location>
</feature>
<dbReference type="RefSeq" id="WP_020516137.1">
    <property type="nucleotide sequence ID" value="NZ_JBIAZU010000008.1"/>
</dbReference>
<dbReference type="SUPFAM" id="SSF46955">
    <property type="entry name" value="Putative DNA-binding domain"/>
    <property type="match status" value="1"/>
</dbReference>
<dbReference type="SMART" id="SM00422">
    <property type="entry name" value="HTH_MERR"/>
    <property type="match status" value="1"/>
</dbReference>
<organism evidence="3 4">
    <name type="scientific">Paractinoplanes globisporus</name>
    <dbReference type="NCBI Taxonomy" id="113565"/>
    <lineage>
        <taxon>Bacteria</taxon>
        <taxon>Bacillati</taxon>
        <taxon>Actinomycetota</taxon>
        <taxon>Actinomycetes</taxon>
        <taxon>Micromonosporales</taxon>
        <taxon>Micromonosporaceae</taxon>
        <taxon>Paractinoplanes</taxon>
    </lineage>
</organism>
<dbReference type="Proteomes" id="UP001602245">
    <property type="component" value="Unassembled WGS sequence"/>
</dbReference>
<reference evidence="3 4" key="1">
    <citation type="submission" date="2024-10" db="EMBL/GenBank/DDBJ databases">
        <title>The Natural Products Discovery Center: Release of the First 8490 Sequenced Strains for Exploring Actinobacteria Biosynthetic Diversity.</title>
        <authorList>
            <person name="Kalkreuter E."/>
            <person name="Kautsar S.A."/>
            <person name="Yang D."/>
            <person name="Bader C.D."/>
            <person name="Teijaro C.N."/>
            <person name="Fluegel L."/>
            <person name="Davis C.M."/>
            <person name="Simpson J.R."/>
            <person name="Lauterbach L."/>
            <person name="Steele A.D."/>
            <person name="Gui C."/>
            <person name="Meng S."/>
            <person name="Li G."/>
            <person name="Viehrig K."/>
            <person name="Ye F."/>
            <person name="Su P."/>
            <person name="Kiefer A.F."/>
            <person name="Nichols A."/>
            <person name="Cepeda A.J."/>
            <person name="Yan W."/>
            <person name="Fan B."/>
            <person name="Jiang Y."/>
            <person name="Adhikari A."/>
            <person name="Zheng C.-J."/>
            <person name="Schuster L."/>
            <person name="Cowan T.M."/>
            <person name="Smanski M.J."/>
            <person name="Chevrette M.G."/>
            <person name="De Carvalho L.P.S."/>
            <person name="Shen B."/>
        </authorList>
    </citation>
    <scope>NUCLEOTIDE SEQUENCE [LARGE SCALE GENOMIC DNA]</scope>
    <source>
        <strain evidence="3 4">NPDC000087</strain>
    </source>
</reference>
<comment type="caution">
    <text evidence="3">The sequence shown here is derived from an EMBL/GenBank/DDBJ whole genome shotgun (WGS) entry which is preliminary data.</text>
</comment>
<evidence type="ECO:0000259" key="2">
    <source>
        <dbReference type="PROSITE" id="PS50937"/>
    </source>
</evidence>
<evidence type="ECO:0000313" key="4">
    <source>
        <dbReference type="Proteomes" id="UP001602245"/>
    </source>
</evidence>
<evidence type="ECO:0000313" key="3">
    <source>
        <dbReference type="EMBL" id="MFF5295937.1"/>
    </source>
</evidence>
<name>A0ABW6WUN6_9ACTN</name>
<dbReference type="PANTHER" id="PTHR30204">
    <property type="entry name" value="REDOX-CYCLING DRUG-SENSING TRANSCRIPTIONAL ACTIVATOR SOXR"/>
    <property type="match status" value="1"/>
</dbReference>
<dbReference type="InterPro" id="IPR000551">
    <property type="entry name" value="MerR-type_HTH_dom"/>
</dbReference>
<gene>
    <name evidence="3" type="ORF">ACFY35_41440</name>
</gene>
<accession>A0ABW6WUN6</accession>